<keyword evidence="2" id="KW-1185">Reference proteome</keyword>
<evidence type="ECO:0000313" key="1">
    <source>
        <dbReference type="EMBL" id="PKI36643.1"/>
    </source>
</evidence>
<proteinExistence type="predicted"/>
<dbReference type="EMBL" id="PGOL01004746">
    <property type="protein sequence ID" value="PKI36643.1"/>
    <property type="molecule type" value="Genomic_DNA"/>
</dbReference>
<dbReference type="Proteomes" id="UP000233551">
    <property type="component" value="Unassembled WGS sequence"/>
</dbReference>
<reference evidence="1 2" key="1">
    <citation type="submission" date="2017-11" db="EMBL/GenBank/DDBJ databases">
        <title>De-novo sequencing of pomegranate (Punica granatum L.) genome.</title>
        <authorList>
            <person name="Akparov Z."/>
            <person name="Amiraslanov A."/>
            <person name="Hajiyeva S."/>
            <person name="Abbasov M."/>
            <person name="Kaur K."/>
            <person name="Hamwieh A."/>
            <person name="Solovyev V."/>
            <person name="Salamov A."/>
            <person name="Braich B."/>
            <person name="Kosarev P."/>
            <person name="Mahmoud A."/>
            <person name="Hajiyev E."/>
            <person name="Babayeva S."/>
            <person name="Izzatullayeva V."/>
            <person name="Mammadov A."/>
            <person name="Mammadov A."/>
            <person name="Sharifova S."/>
            <person name="Ojaghi J."/>
            <person name="Eynullazada K."/>
            <person name="Bayramov B."/>
            <person name="Abdulazimova A."/>
            <person name="Shahmuradov I."/>
        </authorList>
    </citation>
    <scope>NUCLEOTIDE SEQUENCE [LARGE SCALE GENOMIC DNA]</scope>
    <source>
        <strain evidence="2">cv. AG2017</strain>
        <tissue evidence="1">Leaf</tissue>
    </source>
</reference>
<sequence length="145" mass="16032">MNGLDDVSLALGFAATVQELFTNCPHFAKEATTLIYHAPSLTDNAIAMCSSMRELTNGDIGDADVDRVFSCLISLFDLFALPNLESICSRALPFPSLKILLYFRGCPKLKKLPPNSSSSGARQLSRIEGQNEWWYGLLWDDPDTK</sequence>
<gene>
    <name evidence="1" type="ORF">CRG98_042969</name>
</gene>
<comment type="caution">
    <text evidence="1">The sequence shown here is derived from an EMBL/GenBank/DDBJ whole genome shotgun (WGS) entry which is preliminary data.</text>
</comment>
<dbReference type="AlphaFoldDB" id="A0A2I0HYE6"/>
<protein>
    <submittedName>
        <fullName evidence="1">Uncharacterized protein</fullName>
    </submittedName>
</protein>
<evidence type="ECO:0000313" key="2">
    <source>
        <dbReference type="Proteomes" id="UP000233551"/>
    </source>
</evidence>
<organism evidence="1 2">
    <name type="scientific">Punica granatum</name>
    <name type="common">Pomegranate</name>
    <dbReference type="NCBI Taxonomy" id="22663"/>
    <lineage>
        <taxon>Eukaryota</taxon>
        <taxon>Viridiplantae</taxon>
        <taxon>Streptophyta</taxon>
        <taxon>Embryophyta</taxon>
        <taxon>Tracheophyta</taxon>
        <taxon>Spermatophyta</taxon>
        <taxon>Magnoliopsida</taxon>
        <taxon>eudicotyledons</taxon>
        <taxon>Gunneridae</taxon>
        <taxon>Pentapetalae</taxon>
        <taxon>rosids</taxon>
        <taxon>malvids</taxon>
        <taxon>Myrtales</taxon>
        <taxon>Lythraceae</taxon>
        <taxon>Punica</taxon>
    </lineage>
</organism>
<dbReference type="STRING" id="22663.A0A2I0HYE6"/>
<name>A0A2I0HYE6_PUNGR</name>
<accession>A0A2I0HYE6</accession>